<gene>
    <name evidence="4" type="ORF">BJY01DRAFT_263686</name>
</gene>
<accession>A0ABR4JZ05</accession>
<organism evidence="4 5">
    <name type="scientific">Aspergillus pseudoustus</name>
    <dbReference type="NCBI Taxonomy" id="1810923"/>
    <lineage>
        <taxon>Eukaryota</taxon>
        <taxon>Fungi</taxon>
        <taxon>Dikarya</taxon>
        <taxon>Ascomycota</taxon>
        <taxon>Pezizomycotina</taxon>
        <taxon>Eurotiomycetes</taxon>
        <taxon>Eurotiomycetidae</taxon>
        <taxon>Eurotiales</taxon>
        <taxon>Aspergillaceae</taxon>
        <taxon>Aspergillus</taxon>
        <taxon>Aspergillus subgen. Nidulantes</taxon>
    </lineage>
</organism>
<reference evidence="4 5" key="1">
    <citation type="submission" date="2024-07" db="EMBL/GenBank/DDBJ databases">
        <title>Section-level genome sequencing and comparative genomics of Aspergillus sections Usti and Cavernicolus.</title>
        <authorList>
            <consortium name="Lawrence Berkeley National Laboratory"/>
            <person name="Nybo J.L."/>
            <person name="Vesth T.C."/>
            <person name="Theobald S."/>
            <person name="Frisvad J.C."/>
            <person name="Larsen T.O."/>
            <person name="Kjaerboelling I."/>
            <person name="Rothschild-Mancinelli K."/>
            <person name="Lyhne E.K."/>
            <person name="Kogle M.E."/>
            <person name="Barry K."/>
            <person name="Clum A."/>
            <person name="Na H."/>
            <person name="Ledsgaard L."/>
            <person name="Lin J."/>
            <person name="Lipzen A."/>
            <person name="Kuo A."/>
            <person name="Riley R."/>
            <person name="Mondo S."/>
            <person name="Labutti K."/>
            <person name="Haridas S."/>
            <person name="Pangalinan J."/>
            <person name="Salamov A.A."/>
            <person name="Simmons B.A."/>
            <person name="Magnuson J.K."/>
            <person name="Chen J."/>
            <person name="Drula E."/>
            <person name="Henrissat B."/>
            <person name="Wiebenga A."/>
            <person name="Lubbers R.J."/>
            <person name="Gomes A.C."/>
            <person name="Makela M.R."/>
            <person name="Stajich J."/>
            <person name="Grigoriev I.V."/>
            <person name="Mortensen U.H."/>
            <person name="De Vries R.P."/>
            <person name="Baker S.E."/>
            <person name="Andersen M.R."/>
        </authorList>
    </citation>
    <scope>NUCLEOTIDE SEQUENCE [LARGE SCALE GENOMIC DNA]</scope>
    <source>
        <strain evidence="4 5">CBS 123904</strain>
    </source>
</reference>
<evidence type="ECO:0000256" key="3">
    <source>
        <dbReference type="ARBA" id="ARBA00023002"/>
    </source>
</evidence>
<evidence type="ECO:0000313" key="5">
    <source>
        <dbReference type="Proteomes" id="UP001610446"/>
    </source>
</evidence>
<dbReference type="PANTHER" id="PTHR24320:SF274">
    <property type="entry name" value="CHAIN DEHYDROGENASE, PUTATIVE (AFU_ORTHOLOGUE AFUA_4G00440)-RELATED"/>
    <property type="match status" value="1"/>
</dbReference>
<evidence type="ECO:0000256" key="1">
    <source>
        <dbReference type="ARBA" id="ARBA00006484"/>
    </source>
</evidence>
<dbReference type="InterPro" id="IPR002347">
    <property type="entry name" value="SDR_fam"/>
</dbReference>
<dbReference type="PRINTS" id="PR00081">
    <property type="entry name" value="GDHRDH"/>
</dbReference>
<dbReference type="InterPro" id="IPR036291">
    <property type="entry name" value="NAD(P)-bd_dom_sf"/>
</dbReference>
<dbReference type="SUPFAM" id="SSF51735">
    <property type="entry name" value="NAD(P)-binding Rossmann-fold domains"/>
    <property type="match status" value="1"/>
</dbReference>
<keyword evidence="3" id="KW-0560">Oxidoreductase</keyword>
<evidence type="ECO:0000313" key="4">
    <source>
        <dbReference type="EMBL" id="KAL2845289.1"/>
    </source>
</evidence>
<keyword evidence="5" id="KW-1185">Reference proteome</keyword>
<dbReference type="EMBL" id="JBFXLU010000073">
    <property type="protein sequence ID" value="KAL2845289.1"/>
    <property type="molecule type" value="Genomic_DNA"/>
</dbReference>
<keyword evidence="2" id="KW-0521">NADP</keyword>
<comment type="similarity">
    <text evidence="1">Belongs to the short-chain dehydrogenases/reductases (SDR) family.</text>
</comment>
<dbReference type="Pfam" id="PF00106">
    <property type="entry name" value="adh_short"/>
    <property type="match status" value="1"/>
</dbReference>
<dbReference type="PANTHER" id="PTHR24320">
    <property type="entry name" value="RETINOL DEHYDROGENASE"/>
    <property type="match status" value="1"/>
</dbReference>
<sequence length="265" mass="27835">MSRIFITGSSDGIGLATGKLLAEQGHTVVLHARNASRARDTQSAVPGAAAVLIGDLSSIAETKQLAAQVKNFTHHGGGEKPFDTVIHNAGIGYGATSSREITSDGISAVFAVNTLAPYILTCALGRPNPGSRVLFMSSDSHYGGDESLRNATRSHSYSDSKLHDVMLANTFARRWENSGVQVVSMHPGWVRTKMGGGMAPGGLETPARVLAEWAVGKGEFAELRSGAFFTTSGEEQAHSGAANVEKQEELLRICNEVSGVSVPGE</sequence>
<dbReference type="Gene3D" id="3.40.50.720">
    <property type="entry name" value="NAD(P)-binding Rossmann-like Domain"/>
    <property type="match status" value="1"/>
</dbReference>
<protein>
    <recommendedName>
        <fullName evidence="6">NAD(P)-binding protein</fullName>
    </recommendedName>
</protein>
<proteinExistence type="inferred from homology"/>
<evidence type="ECO:0000256" key="2">
    <source>
        <dbReference type="ARBA" id="ARBA00022857"/>
    </source>
</evidence>
<dbReference type="Proteomes" id="UP001610446">
    <property type="component" value="Unassembled WGS sequence"/>
</dbReference>
<name>A0ABR4JZ05_9EURO</name>
<evidence type="ECO:0008006" key="6">
    <source>
        <dbReference type="Google" id="ProtNLM"/>
    </source>
</evidence>
<comment type="caution">
    <text evidence="4">The sequence shown here is derived from an EMBL/GenBank/DDBJ whole genome shotgun (WGS) entry which is preliminary data.</text>
</comment>